<reference evidence="2" key="1">
    <citation type="journal article" date="2014" name="Int. J. Syst. Evol. Microbiol.">
        <title>Complete genome of a new Firmicutes species belonging to the dominant human colonic microbiota ('Ruminococcus bicirculans') reveals two chromosomes and a selective capacity to utilize plant glucans.</title>
        <authorList>
            <consortium name="NISC Comparative Sequencing Program"/>
            <person name="Wegmann U."/>
            <person name="Louis P."/>
            <person name="Goesmann A."/>
            <person name="Henrissat B."/>
            <person name="Duncan S.H."/>
            <person name="Flint H.J."/>
        </authorList>
    </citation>
    <scope>NUCLEOTIDE SEQUENCE</scope>
    <source>
        <strain evidence="2">VKM Ac-1246</strain>
    </source>
</reference>
<protein>
    <submittedName>
        <fullName evidence="2">ABC transporter</fullName>
    </submittedName>
</protein>
<gene>
    <name evidence="2" type="ORF">GCM10017579_22630</name>
</gene>
<dbReference type="RefSeq" id="WP_189120230.1">
    <property type="nucleotide sequence ID" value="NZ_BMRK01000020.1"/>
</dbReference>
<feature type="transmembrane region" description="Helical" evidence="1">
    <location>
        <begin position="105"/>
        <end position="134"/>
    </location>
</feature>
<name>A0ABQ5SVQ5_9ACTN</name>
<dbReference type="PANTHER" id="PTHR37305:SF1">
    <property type="entry name" value="MEMBRANE PROTEIN"/>
    <property type="match status" value="1"/>
</dbReference>
<keyword evidence="1" id="KW-0472">Membrane</keyword>
<keyword evidence="1" id="KW-0812">Transmembrane</keyword>
<evidence type="ECO:0000313" key="2">
    <source>
        <dbReference type="EMBL" id="GLJ68227.1"/>
    </source>
</evidence>
<feature type="transmembrane region" description="Helical" evidence="1">
    <location>
        <begin position="237"/>
        <end position="257"/>
    </location>
</feature>
<dbReference type="PANTHER" id="PTHR37305">
    <property type="entry name" value="INTEGRAL MEMBRANE PROTEIN-RELATED"/>
    <property type="match status" value="1"/>
</dbReference>
<keyword evidence="1" id="KW-1133">Transmembrane helix</keyword>
<evidence type="ECO:0000256" key="1">
    <source>
        <dbReference type="SAM" id="Phobius"/>
    </source>
</evidence>
<accession>A0ABQ5SVQ5</accession>
<sequence>MLSSFLAVVSSEWTKLWSVRSTWWCLIGAVALMTLYSVPLGFDAAEPNPALSHADQLLHVEEVATAGLLFTQFALIALALLTVTSEYASGSIRTTLQCEPRRGRVLVAKLVVVEVVALVSGGLLAFLGAGLGYLTAGGYGVFDLSAVAEVAGRVSVYMGAVVALAVGLAVGLRSTAGALVVAFLALFLLPMVLIMSGMDLMTEVSYYLPGTAGTEYLGIGIATLFGLGDDLPYDGTGGLGLLAGWAVVTLLAGYLVFRRRDA</sequence>
<feature type="transmembrane region" description="Helical" evidence="1">
    <location>
        <begin position="21"/>
        <end position="42"/>
    </location>
</feature>
<dbReference type="EMBL" id="BSEL01000005">
    <property type="protein sequence ID" value="GLJ68227.1"/>
    <property type="molecule type" value="Genomic_DNA"/>
</dbReference>
<keyword evidence="3" id="KW-1185">Reference proteome</keyword>
<comment type="caution">
    <text evidence="2">The sequence shown here is derived from an EMBL/GenBank/DDBJ whole genome shotgun (WGS) entry which is preliminary data.</text>
</comment>
<feature type="transmembrane region" description="Helical" evidence="1">
    <location>
        <begin position="62"/>
        <end position="84"/>
    </location>
</feature>
<proteinExistence type="predicted"/>
<feature type="transmembrane region" description="Helical" evidence="1">
    <location>
        <begin position="154"/>
        <end position="172"/>
    </location>
</feature>
<evidence type="ECO:0000313" key="3">
    <source>
        <dbReference type="Proteomes" id="UP001142292"/>
    </source>
</evidence>
<dbReference type="Proteomes" id="UP001142292">
    <property type="component" value="Unassembled WGS sequence"/>
</dbReference>
<organism evidence="2 3">
    <name type="scientific">Nocardioides luteus</name>
    <dbReference type="NCBI Taxonomy" id="1844"/>
    <lineage>
        <taxon>Bacteria</taxon>
        <taxon>Bacillati</taxon>
        <taxon>Actinomycetota</taxon>
        <taxon>Actinomycetes</taxon>
        <taxon>Propionibacteriales</taxon>
        <taxon>Nocardioidaceae</taxon>
        <taxon>Nocardioides</taxon>
    </lineage>
</organism>
<feature type="transmembrane region" description="Helical" evidence="1">
    <location>
        <begin position="179"/>
        <end position="198"/>
    </location>
</feature>
<reference evidence="2" key="2">
    <citation type="submission" date="2023-01" db="EMBL/GenBank/DDBJ databases">
        <authorList>
            <person name="Sun Q."/>
            <person name="Evtushenko L."/>
        </authorList>
    </citation>
    <scope>NUCLEOTIDE SEQUENCE</scope>
    <source>
        <strain evidence="2">VKM Ac-1246</strain>
    </source>
</reference>